<protein>
    <submittedName>
        <fullName evidence="7">Putative phage tail protein</fullName>
    </submittedName>
</protein>
<dbReference type="PATRIC" id="fig|1675527.3.peg.2411"/>
<reference evidence="7 8" key="1">
    <citation type="submission" date="2015-06" db="EMBL/GenBank/DDBJ databases">
        <title>Draft genome sequence of an Alphaproteobacteria species associated to the Mediterranean sponge Oscarella lobularis.</title>
        <authorList>
            <person name="Jourda C."/>
            <person name="Santini S."/>
            <person name="Claverie J.-M."/>
        </authorList>
    </citation>
    <scope>NUCLEOTIDE SEQUENCE [LARGE SCALE GENOMIC DNA]</scope>
    <source>
        <strain evidence="7">IGS</strain>
    </source>
</reference>
<accession>A0A0J9E673</accession>
<sequence length="439" mass="44036">MAIEGAEIPTPEDALEESDDIVETTLLLGEEHATGEAAEAETEAEPVEDPEAPQDIPEPDHDAPQAAPAPVAPVTEVQRVGFFQLVLGGVIAAGLGAGVLYFGNQQGWISLGGSSSADLSALQDQLGQSQSEIAALRDALAAEQSTRAEAIAALQAGADLTELQAALEAQGAADADTGAAVQELAAGLAETRAQLAELALQPIPEAQLPQEVAQAYEKQLADILATIEGRFATMQASQTEAMAQIETDLGAQLAVIEAAQAEALASEQAAQKAAERLAAEAALAQVQAALDAGTGFAAPLATFGQKSGIAAPAALTAVASEGAPSLGALQEAFPEAARAALNVASREAAGDGSGSPLASFIMAQLGARSLEPRAGSDPDAVLSRAEGALGQGDLPGALAELEALPDAAKTLFADWIAQATALGEAKSAAAALAAQLNEQ</sequence>
<dbReference type="EMBL" id="LFTY01000002">
    <property type="protein sequence ID" value="KMW57334.1"/>
    <property type="molecule type" value="Genomic_DNA"/>
</dbReference>
<evidence type="ECO:0000256" key="3">
    <source>
        <dbReference type="ARBA" id="ARBA00022989"/>
    </source>
</evidence>
<keyword evidence="4 6" id="KW-0472">Membrane</keyword>
<comment type="subcellular location">
    <subcellularLocation>
        <location evidence="1">Membrane</location>
    </subcellularLocation>
</comment>
<proteinExistence type="predicted"/>
<organism evidence="7 8">
    <name type="scientific">Candidatus Rhodobacter oscarellae</name>
    <dbReference type="NCBI Taxonomy" id="1675527"/>
    <lineage>
        <taxon>Bacteria</taxon>
        <taxon>Pseudomonadati</taxon>
        <taxon>Pseudomonadota</taxon>
        <taxon>Alphaproteobacteria</taxon>
        <taxon>Rhodobacterales</taxon>
        <taxon>Rhodobacter group</taxon>
        <taxon>Rhodobacter</taxon>
    </lineage>
</organism>
<evidence type="ECO:0000256" key="6">
    <source>
        <dbReference type="SAM" id="Phobius"/>
    </source>
</evidence>
<evidence type="ECO:0000256" key="5">
    <source>
        <dbReference type="SAM" id="MobiDB-lite"/>
    </source>
</evidence>
<dbReference type="InterPro" id="IPR019133">
    <property type="entry name" value="MIC60"/>
</dbReference>
<gene>
    <name evidence="7" type="ORF">AIOL_002297</name>
</gene>
<evidence type="ECO:0000256" key="2">
    <source>
        <dbReference type="ARBA" id="ARBA00022692"/>
    </source>
</evidence>
<keyword evidence="2 6" id="KW-0812">Transmembrane</keyword>
<dbReference type="Pfam" id="PF09731">
    <property type="entry name" value="Mitofilin"/>
    <property type="match status" value="1"/>
</dbReference>
<evidence type="ECO:0000313" key="8">
    <source>
        <dbReference type="Proteomes" id="UP000037178"/>
    </source>
</evidence>
<feature type="transmembrane region" description="Helical" evidence="6">
    <location>
        <begin position="82"/>
        <end position="102"/>
    </location>
</feature>
<dbReference type="AlphaFoldDB" id="A0A0J9E673"/>
<comment type="caution">
    <text evidence="7">The sequence shown here is derived from an EMBL/GenBank/DDBJ whole genome shotgun (WGS) entry which is preliminary data.</text>
</comment>
<keyword evidence="3 6" id="KW-1133">Transmembrane helix</keyword>
<dbReference type="Proteomes" id="UP000037178">
    <property type="component" value="Unassembled WGS sequence"/>
</dbReference>
<evidence type="ECO:0000313" key="7">
    <source>
        <dbReference type="EMBL" id="KMW57334.1"/>
    </source>
</evidence>
<evidence type="ECO:0000256" key="4">
    <source>
        <dbReference type="ARBA" id="ARBA00023136"/>
    </source>
</evidence>
<name>A0A0J9E673_9RHOB</name>
<feature type="region of interest" description="Disordered" evidence="5">
    <location>
        <begin position="27"/>
        <end position="69"/>
    </location>
</feature>
<dbReference type="STRING" id="1675527.AIOL_002297"/>
<feature type="compositionally biased region" description="Acidic residues" evidence="5">
    <location>
        <begin position="38"/>
        <end position="52"/>
    </location>
</feature>
<evidence type="ECO:0000256" key="1">
    <source>
        <dbReference type="ARBA" id="ARBA00004370"/>
    </source>
</evidence>
<feature type="region of interest" description="Disordered" evidence="5">
    <location>
        <begin position="1"/>
        <end position="20"/>
    </location>
</feature>
<dbReference type="GO" id="GO:0016020">
    <property type="term" value="C:membrane"/>
    <property type="evidence" value="ECO:0007669"/>
    <property type="project" value="UniProtKB-SubCell"/>
</dbReference>
<keyword evidence="8" id="KW-1185">Reference proteome</keyword>